<dbReference type="InterPro" id="IPR000648">
    <property type="entry name" value="Oxysterol-bd"/>
</dbReference>
<keyword evidence="5" id="KW-0813">Transport</keyword>
<evidence type="ECO:0000256" key="4">
    <source>
        <dbReference type="RuleBase" id="RU003844"/>
    </source>
</evidence>
<dbReference type="GO" id="GO:0097038">
    <property type="term" value="C:perinuclear endoplasmic reticulum"/>
    <property type="evidence" value="ECO:0007669"/>
    <property type="project" value="TreeGrafter"/>
</dbReference>
<comment type="caution">
    <text evidence="7">The sequence shown here is derived from an EMBL/GenBank/DDBJ whole genome shotgun (WGS) entry which is preliminary data.</text>
</comment>
<evidence type="ECO:0000256" key="3">
    <source>
        <dbReference type="ARBA" id="ARBA00023121"/>
    </source>
</evidence>
<dbReference type="PANTHER" id="PTHR10972">
    <property type="entry name" value="OXYSTEROL-BINDING PROTEIN-RELATED"/>
    <property type="match status" value="1"/>
</dbReference>
<organism evidence="7 8">
    <name type="scientific">Petrolisthes manimaculis</name>
    <dbReference type="NCBI Taxonomy" id="1843537"/>
    <lineage>
        <taxon>Eukaryota</taxon>
        <taxon>Metazoa</taxon>
        <taxon>Ecdysozoa</taxon>
        <taxon>Arthropoda</taxon>
        <taxon>Crustacea</taxon>
        <taxon>Multicrustacea</taxon>
        <taxon>Malacostraca</taxon>
        <taxon>Eumalacostraca</taxon>
        <taxon>Eucarida</taxon>
        <taxon>Decapoda</taxon>
        <taxon>Pleocyemata</taxon>
        <taxon>Anomura</taxon>
        <taxon>Galatheoidea</taxon>
        <taxon>Porcellanidae</taxon>
        <taxon>Petrolisthes</taxon>
    </lineage>
</organism>
<keyword evidence="8" id="KW-1185">Reference proteome</keyword>
<dbReference type="PANTHER" id="PTHR10972:SF205">
    <property type="entry name" value="OXYSTEROL-BINDING PROTEIN 1"/>
    <property type="match status" value="1"/>
</dbReference>
<protein>
    <recommendedName>
        <fullName evidence="5">Oxysterol-binding protein</fullName>
    </recommendedName>
</protein>
<reference evidence="7" key="1">
    <citation type="submission" date="2023-11" db="EMBL/GenBank/DDBJ databases">
        <title>Genome assemblies of two species of porcelain crab, Petrolisthes cinctipes and Petrolisthes manimaculis (Anomura: Porcellanidae).</title>
        <authorList>
            <person name="Angst P."/>
        </authorList>
    </citation>
    <scope>NUCLEOTIDE SEQUENCE</scope>
    <source>
        <strain evidence="7">PB745_02</strain>
        <tissue evidence="7">Gill</tissue>
    </source>
</reference>
<name>A0AAE1NX08_9EUCA</name>
<evidence type="ECO:0000313" key="7">
    <source>
        <dbReference type="EMBL" id="KAK4297849.1"/>
    </source>
</evidence>
<evidence type="ECO:0000256" key="2">
    <source>
        <dbReference type="ARBA" id="ARBA00022553"/>
    </source>
</evidence>
<evidence type="ECO:0000256" key="6">
    <source>
        <dbReference type="SAM" id="MobiDB-lite"/>
    </source>
</evidence>
<sequence length="411" mass="47577">MDSLKTCKSPGKRRTKIPDKPNRPFKLWAILKQCIGMELTKISMPININEPLSFLQRLTENFEYSTILDRANATEDSCEQLSLVAAFIVSSYGNTSLRTNKPFNPLLGETYECDRTDDLGWRALSEQVSHHPPISAQYVEGNSGWCSWQNFSLTTKFRGANISINPHGIVHLHFNNTGNHYSWRKVTTKISNFILGKVCVDNHGQMLIVNHQTGDKCCLNFIPQSYFSKETPKKVTGQVMDQDGTCKWLISGVWDEKVEACRVTSQSTSVGKPVYETDLYQVLWMRSPCNPEAERYYNFSEFAAQLNEPDEDVCPTDSRHRTDQRLMEKGLWDEANEEKQRLEEKQRITRRRRENEATKAVKEGQEYPAYSPKWFKKGTEETTGDPIFLFTHEYWDCKERQDWSRCPDIYS</sequence>
<keyword evidence="3" id="KW-0446">Lipid-binding</keyword>
<accession>A0AAE1NX08</accession>
<gene>
    <name evidence="7" type="ORF">Pmani_029758</name>
</gene>
<dbReference type="Proteomes" id="UP001292094">
    <property type="component" value="Unassembled WGS sequence"/>
</dbReference>
<dbReference type="SUPFAM" id="SSF144000">
    <property type="entry name" value="Oxysterol-binding protein-like"/>
    <property type="match status" value="1"/>
</dbReference>
<dbReference type="GO" id="GO:0032934">
    <property type="term" value="F:sterol binding"/>
    <property type="evidence" value="ECO:0007669"/>
    <property type="project" value="TreeGrafter"/>
</dbReference>
<keyword evidence="5" id="KW-0445">Lipid transport</keyword>
<feature type="region of interest" description="Disordered" evidence="6">
    <location>
        <begin position="1"/>
        <end position="20"/>
    </location>
</feature>
<dbReference type="PROSITE" id="PS01013">
    <property type="entry name" value="OSBP"/>
    <property type="match status" value="1"/>
</dbReference>
<dbReference type="InterPro" id="IPR018494">
    <property type="entry name" value="Oxysterol-bd_CS"/>
</dbReference>
<dbReference type="Pfam" id="PF01237">
    <property type="entry name" value="Oxysterol_BP"/>
    <property type="match status" value="1"/>
</dbReference>
<dbReference type="EMBL" id="JAWZYT010003557">
    <property type="protein sequence ID" value="KAK4297849.1"/>
    <property type="molecule type" value="Genomic_DNA"/>
</dbReference>
<dbReference type="FunFam" id="2.40.160.120:FF:000001">
    <property type="entry name" value="Oxysterol-binding protein"/>
    <property type="match status" value="1"/>
</dbReference>
<keyword evidence="2" id="KW-0597">Phosphoprotein</keyword>
<dbReference type="GO" id="GO:0005829">
    <property type="term" value="C:cytosol"/>
    <property type="evidence" value="ECO:0007669"/>
    <property type="project" value="TreeGrafter"/>
</dbReference>
<proteinExistence type="inferred from homology"/>
<dbReference type="GO" id="GO:0120009">
    <property type="term" value="P:intermembrane lipid transfer"/>
    <property type="evidence" value="ECO:0007669"/>
    <property type="project" value="UniProtKB-ARBA"/>
</dbReference>
<dbReference type="GO" id="GO:0005886">
    <property type="term" value="C:plasma membrane"/>
    <property type="evidence" value="ECO:0007669"/>
    <property type="project" value="TreeGrafter"/>
</dbReference>
<dbReference type="InterPro" id="IPR037239">
    <property type="entry name" value="OSBP_sf"/>
</dbReference>
<evidence type="ECO:0000256" key="5">
    <source>
        <dbReference type="RuleBase" id="RU003845"/>
    </source>
</evidence>
<dbReference type="Gene3D" id="2.40.160.120">
    <property type="match status" value="1"/>
</dbReference>
<evidence type="ECO:0000256" key="1">
    <source>
        <dbReference type="ARBA" id="ARBA00008842"/>
    </source>
</evidence>
<comment type="similarity">
    <text evidence="1 4">Belongs to the OSBP family.</text>
</comment>
<dbReference type="AlphaFoldDB" id="A0AAE1NX08"/>
<evidence type="ECO:0000313" key="8">
    <source>
        <dbReference type="Proteomes" id="UP001292094"/>
    </source>
</evidence>